<keyword evidence="8" id="KW-1185">Reference proteome</keyword>
<evidence type="ECO:0000256" key="3">
    <source>
        <dbReference type="ARBA" id="ARBA00022729"/>
    </source>
</evidence>
<evidence type="ECO:0000313" key="7">
    <source>
        <dbReference type="EMBL" id="MEL0537244.1"/>
    </source>
</evidence>
<proteinExistence type="inferred from homology"/>
<gene>
    <name evidence="7" type="ORF">AADA34_00715</name>
</gene>
<comment type="similarity">
    <text evidence="4">Belongs to the IsaB family.</text>
</comment>
<dbReference type="NCBIfam" id="NF047686">
    <property type="entry name" value="IsaB_fam"/>
    <property type="match status" value="1"/>
</dbReference>
<dbReference type="InterPro" id="IPR058086">
    <property type="entry name" value="IsaB"/>
</dbReference>
<feature type="chain" id="PRO_5045884882" description="Immunodominant staphylococcal antigen B" evidence="6">
    <location>
        <begin position="19"/>
        <end position="176"/>
    </location>
</feature>
<dbReference type="Proteomes" id="UP001380601">
    <property type="component" value="Unassembled WGS sequence"/>
</dbReference>
<keyword evidence="3 6" id="KW-0732">Signal</keyword>
<comment type="caution">
    <text evidence="7">The sequence shown here is derived from an EMBL/GenBank/DDBJ whole genome shotgun (WGS) entry which is preliminary data.</text>
</comment>
<dbReference type="RefSeq" id="WP_341610943.1">
    <property type="nucleotide sequence ID" value="NZ_JBBWSC010000001.1"/>
</dbReference>
<feature type="signal peptide" evidence="6">
    <location>
        <begin position="1"/>
        <end position="18"/>
    </location>
</feature>
<accession>A0ABU9EUT6</accession>
<name>A0ABU9EUT6_9STAP</name>
<evidence type="ECO:0000256" key="5">
    <source>
        <dbReference type="ARBA" id="ARBA00093792"/>
    </source>
</evidence>
<protein>
    <recommendedName>
        <fullName evidence="5">Immunodominant staphylococcal antigen B</fullName>
    </recommendedName>
</protein>
<sequence>MKKVIAATGVTLTLTLGASVLPVNNEAGNEVHAATQPYYNYTGYTAYDTSFVLDSNFVRALQHGNVTLNGYKIQGEHQATNNDNNESVKVYDQKMIINPKTNRAITAAFPAKSGQISKQDVINAYGSNYNFVKHYPNDPDNTGIMKYEFDGSTVNFNFTNGYLTSVGINGGVLTSL</sequence>
<evidence type="ECO:0000256" key="1">
    <source>
        <dbReference type="ARBA" id="ARBA00004613"/>
    </source>
</evidence>
<organism evidence="7 8">
    <name type="scientific">Staphylococcus debuckii</name>
    <dbReference type="NCBI Taxonomy" id="2044912"/>
    <lineage>
        <taxon>Bacteria</taxon>
        <taxon>Bacillati</taxon>
        <taxon>Bacillota</taxon>
        <taxon>Bacilli</taxon>
        <taxon>Bacillales</taxon>
        <taxon>Staphylococcaceae</taxon>
        <taxon>Staphylococcus</taxon>
    </lineage>
</organism>
<evidence type="ECO:0000313" key="8">
    <source>
        <dbReference type="Proteomes" id="UP001380601"/>
    </source>
</evidence>
<comment type="subcellular location">
    <subcellularLocation>
        <location evidence="1">Secreted</location>
    </subcellularLocation>
</comment>
<reference evidence="7 8" key="1">
    <citation type="submission" date="2024-04" db="EMBL/GenBank/DDBJ databases">
        <title>Staphylococcus debuckii a clinical isolate.</title>
        <authorList>
            <person name="Magnan C."/>
            <person name="Plumet L."/>
            <person name="Morsli M."/>
            <person name="Molle V."/>
            <person name="Lavigne J.-P."/>
        </authorList>
    </citation>
    <scope>NUCLEOTIDE SEQUENCE [LARGE SCALE GENOMIC DNA]</scope>
    <source>
        <strain evidence="7 8">NSD001</strain>
    </source>
</reference>
<evidence type="ECO:0000256" key="4">
    <source>
        <dbReference type="ARBA" id="ARBA00093777"/>
    </source>
</evidence>
<evidence type="ECO:0000256" key="2">
    <source>
        <dbReference type="ARBA" id="ARBA00022525"/>
    </source>
</evidence>
<keyword evidence="2" id="KW-0964">Secreted</keyword>
<evidence type="ECO:0000256" key="6">
    <source>
        <dbReference type="SAM" id="SignalP"/>
    </source>
</evidence>
<dbReference type="EMBL" id="JBBWSC010000001">
    <property type="protein sequence ID" value="MEL0537244.1"/>
    <property type="molecule type" value="Genomic_DNA"/>
</dbReference>